<accession>I4ENI7</accession>
<comment type="caution">
    <text evidence="1">The sequence shown here is derived from an EMBL/GenBank/DDBJ whole genome shotgun (WGS) entry which is preliminary data.</text>
</comment>
<evidence type="ECO:0000313" key="2">
    <source>
        <dbReference type="Proteomes" id="UP000004221"/>
    </source>
</evidence>
<keyword evidence="2" id="KW-1185">Reference proteome</keyword>
<dbReference type="Proteomes" id="UP000004221">
    <property type="component" value="Unassembled WGS sequence"/>
</dbReference>
<gene>
    <name evidence="1" type="ORF">NITHO_940008</name>
</gene>
<proteinExistence type="predicted"/>
<dbReference type="AlphaFoldDB" id="I4ENI7"/>
<organism evidence="1 2">
    <name type="scientific">Nitrolancea hollandica Lb</name>
    <dbReference type="NCBI Taxonomy" id="1129897"/>
    <lineage>
        <taxon>Bacteria</taxon>
        <taxon>Pseudomonadati</taxon>
        <taxon>Thermomicrobiota</taxon>
        <taxon>Thermomicrobia</taxon>
        <taxon>Sphaerobacterales</taxon>
        <taxon>Sphaerobacterineae</taxon>
        <taxon>Sphaerobacteraceae</taxon>
        <taxon>Nitrolancea</taxon>
    </lineage>
</organism>
<evidence type="ECO:0000313" key="1">
    <source>
        <dbReference type="EMBL" id="CCF86250.1"/>
    </source>
</evidence>
<sequence length="61" mass="6764">MVSVAWYARQDSNLRPFAPEANALSTELRARITPESIPAARFTFNLPCPLARVSSVCAGWR</sequence>
<name>I4ENI7_9BACT</name>
<dbReference type="AntiFam" id="ANF00011">
    <property type="entry name" value="tRNA translation"/>
</dbReference>
<protein>
    <submittedName>
        <fullName evidence="1">Uncharacterized protein</fullName>
    </submittedName>
</protein>
<dbReference type="EMBL" id="CAGS01000731">
    <property type="protein sequence ID" value="CCF86250.1"/>
    <property type="molecule type" value="Genomic_DNA"/>
</dbReference>
<reference evidence="1 2" key="1">
    <citation type="journal article" date="2012" name="ISME J.">
        <title>Nitrification expanded: discovery, physiology and genomics of a nitrite-oxidizing bacterium from the phylum Chloroflexi.</title>
        <authorList>
            <person name="Sorokin D.Y."/>
            <person name="Lucker S."/>
            <person name="Vejmelkova D."/>
            <person name="Kostrikina N.A."/>
            <person name="Kleerebezem R."/>
            <person name="Rijpstra W.I."/>
            <person name="Damste J.S."/>
            <person name="Le Paslier D."/>
            <person name="Muyzer G."/>
            <person name="Wagner M."/>
            <person name="van Loosdrecht M.C."/>
            <person name="Daims H."/>
        </authorList>
    </citation>
    <scope>NUCLEOTIDE SEQUENCE [LARGE SCALE GENOMIC DNA]</scope>
    <source>
        <strain evidence="2">none</strain>
    </source>
</reference>